<keyword evidence="9" id="KW-1185">Reference proteome</keyword>
<feature type="transmembrane region" description="Helical" evidence="7">
    <location>
        <begin position="144"/>
        <end position="165"/>
    </location>
</feature>
<keyword evidence="4 7" id="KW-0812">Transmembrane</keyword>
<dbReference type="PIRSF" id="PIRSF016379">
    <property type="entry name" value="ENT"/>
    <property type="match status" value="1"/>
</dbReference>
<evidence type="ECO:0000313" key="9">
    <source>
        <dbReference type="Proteomes" id="UP001153712"/>
    </source>
</evidence>
<protein>
    <recommendedName>
        <fullName evidence="10">Equilibrative nucleoside transporter 4</fullName>
    </recommendedName>
</protein>
<evidence type="ECO:0000256" key="2">
    <source>
        <dbReference type="ARBA" id="ARBA00007965"/>
    </source>
</evidence>
<dbReference type="GO" id="GO:0005337">
    <property type="term" value="F:nucleoside transmembrane transporter activity"/>
    <property type="evidence" value="ECO:0007669"/>
    <property type="project" value="InterPro"/>
</dbReference>
<comment type="similarity">
    <text evidence="2">Belongs to the SLC29A/ENT transporter (TC 2.A.57) family.</text>
</comment>
<evidence type="ECO:0000256" key="5">
    <source>
        <dbReference type="ARBA" id="ARBA00022989"/>
    </source>
</evidence>
<dbReference type="Pfam" id="PF01733">
    <property type="entry name" value="Nucleoside_tran"/>
    <property type="match status" value="1"/>
</dbReference>
<dbReference type="EMBL" id="OU900098">
    <property type="protein sequence ID" value="CAH1185272.1"/>
    <property type="molecule type" value="Genomic_DNA"/>
</dbReference>
<reference evidence="8" key="1">
    <citation type="submission" date="2022-01" db="EMBL/GenBank/DDBJ databases">
        <authorList>
            <person name="King R."/>
        </authorList>
    </citation>
    <scope>NUCLEOTIDE SEQUENCE</scope>
</reference>
<dbReference type="AlphaFoldDB" id="A0A9P0GRQ9"/>
<dbReference type="GO" id="GO:0008504">
    <property type="term" value="F:monoamine transmembrane transporter activity"/>
    <property type="evidence" value="ECO:0007669"/>
    <property type="project" value="TreeGrafter"/>
</dbReference>
<accession>A0A9P0GRQ9</accession>
<feature type="transmembrane region" description="Helical" evidence="7">
    <location>
        <begin position="465"/>
        <end position="486"/>
    </location>
</feature>
<gene>
    <name evidence="8" type="ORF">PHYEVI_LOCUS8446</name>
</gene>
<comment type="subcellular location">
    <subcellularLocation>
        <location evidence="1">Membrane</location>
        <topology evidence="1">Multi-pass membrane protein</topology>
    </subcellularLocation>
</comment>
<feature type="transmembrane region" description="Helical" evidence="7">
    <location>
        <begin position="433"/>
        <end position="453"/>
    </location>
</feature>
<dbReference type="PANTHER" id="PTHR10332:SF10">
    <property type="entry name" value="EQUILIBRATIVE NUCLEOSIDE TRANSPORTER 4"/>
    <property type="match status" value="1"/>
</dbReference>
<feature type="transmembrane region" description="Helical" evidence="7">
    <location>
        <begin position="42"/>
        <end position="62"/>
    </location>
</feature>
<dbReference type="InterPro" id="IPR002259">
    <property type="entry name" value="Eqnu_transpt"/>
</dbReference>
<organism evidence="8 9">
    <name type="scientific">Phyllotreta striolata</name>
    <name type="common">Striped flea beetle</name>
    <name type="synonym">Crioceris striolata</name>
    <dbReference type="NCBI Taxonomy" id="444603"/>
    <lineage>
        <taxon>Eukaryota</taxon>
        <taxon>Metazoa</taxon>
        <taxon>Ecdysozoa</taxon>
        <taxon>Arthropoda</taxon>
        <taxon>Hexapoda</taxon>
        <taxon>Insecta</taxon>
        <taxon>Pterygota</taxon>
        <taxon>Neoptera</taxon>
        <taxon>Endopterygota</taxon>
        <taxon>Coleoptera</taxon>
        <taxon>Polyphaga</taxon>
        <taxon>Cucujiformia</taxon>
        <taxon>Chrysomeloidea</taxon>
        <taxon>Chrysomelidae</taxon>
        <taxon>Galerucinae</taxon>
        <taxon>Alticini</taxon>
        <taxon>Phyllotreta</taxon>
    </lineage>
</organism>
<feature type="transmembrane region" description="Helical" evidence="7">
    <location>
        <begin position="111"/>
        <end position="132"/>
    </location>
</feature>
<evidence type="ECO:0000256" key="3">
    <source>
        <dbReference type="ARBA" id="ARBA00022448"/>
    </source>
</evidence>
<name>A0A9P0GRQ9_PHYSR</name>
<evidence type="ECO:0008006" key="10">
    <source>
        <dbReference type="Google" id="ProtNLM"/>
    </source>
</evidence>
<evidence type="ECO:0000256" key="6">
    <source>
        <dbReference type="ARBA" id="ARBA00023136"/>
    </source>
</evidence>
<dbReference type="PRINTS" id="PR01130">
    <property type="entry name" value="DERENTRNSPRT"/>
</dbReference>
<keyword evidence="5 7" id="KW-1133">Transmembrane helix</keyword>
<keyword evidence="6 7" id="KW-0472">Membrane</keyword>
<evidence type="ECO:0000313" key="8">
    <source>
        <dbReference type="EMBL" id="CAH1185272.1"/>
    </source>
</evidence>
<evidence type="ECO:0000256" key="7">
    <source>
        <dbReference type="SAM" id="Phobius"/>
    </source>
</evidence>
<sequence>MPAAEDAPDFFEYAKLQEMRDRARSRAGAFDGLSLPKDHYNLVYVAFILGGIGCLIPYNSFIMASDYFKTKFPESPVVFDMSLVYIITALITVLGNNLLVDVFSVNVRIKFGYFISFLTLCFVVTLEVYAELALKVTSSYTTNLVAVAIIAIGCTIQQSSFYGYTSMLPPKYIHAVMVGESLAGVLTSFSRIATRFFIKDLRISTTVFFMISQFVLVLCCLLYPRIRMSDFIQFYVGRCKKSKTKITLEPREEASLVEIFDSRYGVLKIQTSPPATSNALSFANPMYEPNGPSARQTYKVEDVLYVGRRTAGGSSRLNFPALKENLRTRWNITRRIYPYMVSIFLVYFTTLCLYPGISSEIHSCYMGHWMPMLMMIDFNSADTIGKIVTFSFNWTGSRLLKLSLIRMLLIPAMLLSILPPWHVGFPRSDMLSFAYSIVLGLSNGLMGSIPMIRAPSMLTWDQRELAGNMMTLFYMWGLATGSLGAYCIEKSIRPFKAEEYCNNYKYTRVDAMKPYRNFTTDATTLSTTPSTIITTILSSLVMTNYTEST</sequence>
<evidence type="ECO:0000256" key="1">
    <source>
        <dbReference type="ARBA" id="ARBA00004141"/>
    </source>
</evidence>
<feature type="transmembrane region" description="Helical" evidence="7">
    <location>
        <begin position="404"/>
        <end position="421"/>
    </location>
</feature>
<feature type="transmembrane region" description="Helical" evidence="7">
    <location>
        <begin position="172"/>
        <end position="189"/>
    </location>
</feature>
<feature type="transmembrane region" description="Helical" evidence="7">
    <location>
        <begin position="201"/>
        <end position="223"/>
    </location>
</feature>
<dbReference type="PANTHER" id="PTHR10332">
    <property type="entry name" value="EQUILIBRATIVE NUCLEOSIDE TRANSPORTER"/>
    <property type="match status" value="1"/>
</dbReference>
<dbReference type="GO" id="GO:0005886">
    <property type="term" value="C:plasma membrane"/>
    <property type="evidence" value="ECO:0007669"/>
    <property type="project" value="TreeGrafter"/>
</dbReference>
<dbReference type="OrthoDB" id="10014563at2759"/>
<proteinExistence type="inferred from homology"/>
<evidence type="ECO:0000256" key="4">
    <source>
        <dbReference type="ARBA" id="ARBA00022692"/>
    </source>
</evidence>
<feature type="transmembrane region" description="Helical" evidence="7">
    <location>
        <begin position="336"/>
        <end position="357"/>
    </location>
</feature>
<keyword evidence="3" id="KW-0813">Transport</keyword>
<dbReference type="Proteomes" id="UP001153712">
    <property type="component" value="Chromosome 5"/>
</dbReference>
<feature type="transmembrane region" description="Helical" evidence="7">
    <location>
        <begin position="82"/>
        <end position="99"/>
    </location>
</feature>